<dbReference type="InterPro" id="IPR035906">
    <property type="entry name" value="MetI-like_sf"/>
</dbReference>
<feature type="transmembrane region" description="Helical" evidence="7">
    <location>
        <begin position="60"/>
        <end position="78"/>
    </location>
</feature>
<evidence type="ECO:0000256" key="4">
    <source>
        <dbReference type="ARBA" id="ARBA00022692"/>
    </source>
</evidence>
<evidence type="ECO:0000256" key="7">
    <source>
        <dbReference type="RuleBase" id="RU363032"/>
    </source>
</evidence>
<gene>
    <name evidence="9" type="ORF">BHF68_00765</name>
</gene>
<evidence type="ECO:0000256" key="2">
    <source>
        <dbReference type="ARBA" id="ARBA00022448"/>
    </source>
</evidence>
<accession>A0A1E5G4Z1</accession>
<dbReference type="CDD" id="cd06261">
    <property type="entry name" value="TM_PBP2"/>
    <property type="match status" value="1"/>
</dbReference>
<feature type="transmembrane region" description="Helical" evidence="7">
    <location>
        <begin position="90"/>
        <end position="110"/>
    </location>
</feature>
<dbReference type="InterPro" id="IPR000515">
    <property type="entry name" value="MetI-like"/>
</dbReference>
<keyword evidence="10" id="KW-1185">Reference proteome</keyword>
<feature type="transmembrane region" description="Helical" evidence="7">
    <location>
        <begin position="116"/>
        <end position="137"/>
    </location>
</feature>
<dbReference type="AlphaFoldDB" id="A0A1E5G4Z1"/>
<keyword evidence="5 7" id="KW-1133">Transmembrane helix</keyword>
<protein>
    <submittedName>
        <fullName evidence="9">ABC transporter permease</fullName>
    </submittedName>
</protein>
<proteinExistence type="inferred from homology"/>
<dbReference type="GO" id="GO:0005886">
    <property type="term" value="C:plasma membrane"/>
    <property type="evidence" value="ECO:0007669"/>
    <property type="project" value="UniProtKB-SubCell"/>
</dbReference>
<organism evidence="9 10">
    <name type="scientific">Desulfuribacillus alkaliarsenatis</name>
    <dbReference type="NCBI Taxonomy" id="766136"/>
    <lineage>
        <taxon>Bacteria</taxon>
        <taxon>Bacillati</taxon>
        <taxon>Bacillota</taxon>
        <taxon>Desulfuribacillia</taxon>
        <taxon>Desulfuribacillales</taxon>
        <taxon>Desulfuribacillaceae</taxon>
        <taxon>Desulfuribacillus</taxon>
    </lineage>
</organism>
<dbReference type="SUPFAM" id="SSF161098">
    <property type="entry name" value="MetI-like"/>
    <property type="match status" value="1"/>
</dbReference>
<reference evidence="9 10" key="1">
    <citation type="submission" date="2016-09" db="EMBL/GenBank/DDBJ databases">
        <title>Draft genome sequence for the type strain of Desulfuribacillus alkaliarsenatis AHT28, an obligately anaerobic, sulfidogenic bacterium isolated from Russian soda lake sediments.</title>
        <authorList>
            <person name="Abin C.A."/>
            <person name="Hollibaugh J.T."/>
        </authorList>
    </citation>
    <scope>NUCLEOTIDE SEQUENCE [LARGE SCALE GENOMIC DNA]</scope>
    <source>
        <strain evidence="9 10">AHT28</strain>
    </source>
</reference>
<feature type="transmembrane region" description="Helical" evidence="7">
    <location>
        <begin position="211"/>
        <end position="233"/>
    </location>
</feature>
<dbReference type="Proteomes" id="UP000094296">
    <property type="component" value="Unassembled WGS sequence"/>
</dbReference>
<evidence type="ECO:0000256" key="3">
    <source>
        <dbReference type="ARBA" id="ARBA00022475"/>
    </source>
</evidence>
<dbReference type="GO" id="GO:0055085">
    <property type="term" value="P:transmembrane transport"/>
    <property type="evidence" value="ECO:0007669"/>
    <property type="project" value="InterPro"/>
</dbReference>
<evidence type="ECO:0000313" key="9">
    <source>
        <dbReference type="EMBL" id="OEF98250.1"/>
    </source>
</evidence>
<keyword evidence="6 7" id="KW-0472">Membrane</keyword>
<keyword evidence="3" id="KW-1003">Cell membrane</keyword>
<dbReference type="PANTHER" id="PTHR30151:SF0">
    <property type="entry name" value="ABC TRANSPORTER PERMEASE PROTEIN MJ0413-RELATED"/>
    <property type="match status" value="1"/>
</dbReference>
<comment type="subcellular location">
    <subcellularLocation>
        <location evidence="1 7">Cell membrane</location>
        <topology evidence="1 7">Multi-pass membrane protein</topology>
    </subcellularLocation>
</comment>
<sequence>MLKRIGFMVILILIWEGLFRLELWEPYMFPSPWMVTETLYRNIASGALISATIASMKRLLIGYTLGVVIGVFIGFLIARYKLVEETLGSLVLALQTIPSIVWLPLALLWFGFGEPAIIFVVTLGGVWTMVMNTSSGIKNVPRIYIKAGQTMGLSDASMLTKVMIPAAVPQIITGMRLSWAFAWRALMAGELIGAGDGLGYILMWGRDTANMSLVISIMIIIALIGMITDSLIFSKYENKVLRRYGLLK</sequence>
<dbReference type="Gene3D" id="1.10.3720.10">
    <property type="entry name" value="MetI-like"/>
    <property type="match status" value="1"/>
</dbReference>
<keyword evidence="2 7" id="KW-0813">Transport</keyword>
<keyword evidence="4 7" id="KW-0812">Transmembrane</keyword>
<evidence type="ECO:0000256" key="1">
    <source>
        <dbReference type="ARBA" id="ARBA00004651"/>
    </source>
</evidence>
<dbReference type="EMBL" id="MIJE01000001">
    <property type="protein sequence ID" value="OEF98250.1"/>
    <property type="molecule type" value="Genomic_DNA"/>
</dbReference>
<evidence type="ECO:0000313" key="10">
    <source>
        <dbReference type="Proteomes" id="UP000094296"/>
    </source>
</evidence>
<dbReference type="PANTHER" id="PTHR30151">
    <property type="entry name" value="ALKANE SULFONATE ABC TRANSPORTER-RELATED, MEMBRANE SUBUNIT"/>
    <property type="match status" value="1"/>
</dbReference>
<name>A0A1E5G4Z1_9FIRM</name>
<evidence type="ECO:0000259" key="8">
    <source>
        <dbReference type="PROSITE" id="PS50928"/>
    </source>
</evidence>
<dbReference type="OrthoDB" id="9796361at2"/>
<dbReference type="PROSITE" id="PS50928">
    <property type="entry name" value="ABC_TM1"/>
    <property type="match status" value="1"/>
</dbReference>
<comment type="similarity">
    <text evidence="7">Belongs to the binding-protein-dependent transport system permease family.</text>
</comment>
<dbReference type="Pfam" id="PF00528">
    <property type="entry name" value="BPD_transp_1"/>
    <property type="match status" value="1"/>
</dbReference>
<dbReference type="STRING" id="766136.BHF68_00765"/>
<comment type="caution">
    <text evidence="9">The sequence shown here is derived from an EMBL/GenBank/DDBJ whole genome shotgun (WGS) entry which is preliminary data.</text>
</comment>
<feature type="domain" description="ABC transmembrane type-1" evidence="8">
    <location>
        <begin position="52"/>
        <end position="232"/>
    </location>
</feature>
<evidence type="ECO:0000256" key="5">
    <source>
        <dbReference type="ARBA" id="ARBA00022989"/>
    </source>
</evidence>
<feature type="transmembrane region" description="Helical" evidence="7">
    <location>
        <begin position="185"/>
        <end position="205"/>
    </location>
</feature>
<dbReference type="RefSeq" id="WP_069641742.1">
    <property type="nucleotide sequence ID" value="NZ_MIJE01000001.1"/>
</dbReference>
<evidence type="ECO:0000256" key="6">
    <source>
        <dbReference type="ARBA" id="ARBA00023136"/>
    </source>
</evidence>